<dbReference type="SUPFAM" id="SSF158757">
    <property type="entry name" value="SMc04008-like"/>
    <property type="match status" value="1"/>
</dbReference>
<accession>A0A9W7AJS9</accession>
<protein>
    <recommendedName>
        <fullName evidence="4">MoaB/Mog domain-containing protein</fullName>
    </recommendedName>
</protein>
<evidence type="ECO:0000256" key="3">
    <source>
        <dbReference type="SAM" id="MobiDB-lite"/>
    </source>
</evidence>
<dbReference type="SMART" id="SM00852">
    <property type="entry name" value="MoCF_biosynth"/>
    <property type="match status" value="1"/>
</dbReference>
<dbReference type="PANTHER" id="PTHR43764">
    <property type="entry name" value="MOLYBDENUM COFACTOR BIOSYNTHESIS"/>
    <property type="match status" value="1"/>
</dbReference>
<dbReference type="Gene3D" id="1.10.3340.10">
    <property type="entry name" value="SMc04008-like"/>
    <property type="match status" value="1"/>
</dbReference>
<dbReference type="InterPro" id="IPR001453">
    <property type="entry name" value="MoaB/Mog_dom"/>
</dbReference>
<reference evidence="6" key="1">
    <citation type="journal article" date="2023" name="Commun. Biol.">
        <title>Genome analysis of Parmales, the sister group of diatoms, reveals the evolutionary specialization of diatoms from phago-mixotrophs to photoautotrophs.</title>
        <authorList>
            <person name="Ban H."/>
            <person name="Sato S."/>
            <person name="Yoshikawa S."/>
            <person name="Yamada K."/>
            <person name="Nakamura Y."/>
            <person name="Ichinomiya M."/>
            <person name="Sato N."/>
            <person name="Blanc-Mathieu R."/>
            <person name="Endo H."/>
            <person name="Kuwata A."/>
            <person name="Ogata H."/>
        </authorList>
    </citation>
    <scope>NUCLEOTIDE SEQUENCE [LARGE SCALE GENOMIC DNA]</scope>
    <source>
        <strain evidence="6">NIES 3701</strain>
    </source>
</reference>
<dbReference type="InterPro" id="IPR023163">
    <property type="entry name" value="SMc04008-like_domain"/>
</dbReference>
<evidence type="ECO:0000256" key="2">
    <source>
        <dbReference type="ARBA" id="ARBA00023150"/>
    </source>
</evidence>
<organism evidence="5 6">
    <name type="scientific">Triparma strigata</name>
    <dbReference type="NCBI Taxonomy" id="1606541"/>
    <lineage>
        <taxon>Eukaryota</taxon>
        <taxon>Sar</taxon>
        <taxon>Stramenopiles</taxon>
        <taxon>Ochrophyta</taxon>
        <taxon>Bolidophyceae</taxon>
        <taxon>Parmales</taxon>
        <taxon>Triparmaceae</taxon>
        <taxon>Triparma</taxon>
    </lineage>
</organism>
<comment type="pathway">
    <text evidence="1">Cofactor biosynthesis; molybdopterin biosynthesis.</text>
</comment>
<keyword evidence="2" id="KW-0501">Molybdenum cofactor biosynthesis</keyword>
<evidence type="ECO:0000256" key="1">
    <source>
        <dbReference type="ARBA" id="ARBA00005046"/>
    </source>
</evidence>
<dbReference type="InterPro" id="IPR036810">
    <property type="entry name" value="SMc04008-like_sf"/>
</dbReference>
<evidence type="ECO:0000313" key="5">
    <source>
        <dbReference type="EMBL" id="GMH71866.1"/>
    </source>
</evidence>
<dbReference type="SUPFAM" id="SSF53218">
    <property type="entry name" value="Molybdenum cofactor biosynthesis proteins"/>
    <property type="match status" value="1"/>
</dbReference>
<proteinExistence type="predicted"/>
<gene>
    <name evidence="5" type="ORF">TrST_g1475</name>
</gene>
<dbReference type="Pfam" id="PF00994">
    <property type="entry name" value="MoCF_biosynth"/>
    <property type="match status" value="1"/>
</dbReference>
<dbReference type="GO" id="GO:0006777">
    <property type="term" value="P:Mo-molybdopterin cofactor biosynthetic process"/>
    <property type="evidence" value="ECO:0007669"/>
    <property type="project" value="UniProtKB-KW"/>
</dbReference>
<evidence type="ECO:0000313" key="6">
    <source>
        <dbReference type="Proteomes" id="UP001165085"/>
    </source>
</evidence>
<feature type="compositionally biased region" description="Low complexity" evidence="3">
    <location>
        <begin position="140"/>
        <end position="154"/>
    </location>
</feature>
<dbReference type="OrthoDB" id="4349954at2759"/>
<dbReference type="Proteomes" id="UP001165085">
    <property type="component" value="Unassembled WGS sequence"/>
</dbReference>
<comment type="caution">
    <text evidence="5">The sequence shown here is derived from an EMBL/GenBank/DDBJ whole genome shotgun (WGS) entry which is preliminary data.</text>
</comment>
<dbReference type="Gene3D" id="3.40.980.10">
    <property type="entry name" value="MoaB/Mog-like domain"/>
    <property type="match status" value="1"/>
</dbReference>
<dbReference type="EMBL" id="BRXY01000152">
    <property type="protein sequence ID" value="GMH71866.1"/>
    <property type="molecule type" value="Genomic_DNA"/>
</dbReference>
<sequence>MSSFIDLPLRTQESLEASAFRFLLQHLRERSSSVSNMVLMSVSGFCRNCLTKWLTLSSRSLPDTAHLPLDFFANYVYDEDPKAWKEKYNGTPSEDLKSNYEASKSIHAKFDKKALEPSQPPNPLQSDVCCKDVDDLCAPKPSSSSSTSSSSPSVIPLPPPPSSSSTQTPVKITVALIIVSDRLHNNQYPEGDKCLPAVSRCLSKFKDASLLDKPAVVPDEEEVITSTLREAVEALKSNPEGKSVVLTCGGTGFSPRDVTPEATLSLDLDKRFSQLMSHSTRLASKDDVMASLSRGVCGEKDGIFVGNLPGNPEAVEAVLNELFKGVIWWASDSE</sequence>
<feature type="region of interest" description="Disordered" evidence="3">
    <location>
        <begin position="140"/>
        <end position="168"/>
    </location>
</feature>
<evidence type="ECO:0000259" key="4">
    <source>
        <dbReference type="SMART" id="SM00852"/>
    </source>
</evidence>
<keyword evidence="6" id="KW-1185">Reference proteome</keyword>
<dbReference type="AlphaFoldDB" id="A0A9W7AJS9"/>
<name>A0A9W7AJS9_9STRA</name>
<dbReference type="Pfam" id="PF06844">
    <property type="entry name" value="DUF1244"/>
    <property type="match status" value="1"/>
</dbReference>
<dbReference type="InterPro" id="IPR051920">
    <property type="entry name" value="MPT_Adenylyltrnsfr/MoaC-Rel"/>
</dbReference>
<dbReference type="PANTHER" id="PTHR43764:SF1">
    <property type="entry name" value="MOLYBDOPTERIN MOLYBDOTRANSFERASE"/>
    <property type="match status" value="1"/>
</dbReference>
<feature type="domain" description="MoaB/Mog" evidence="4">
    <location>
        <begin position="175"/>
        <end position="330"/>
    </location>
</feature>
<dbReference type="InterPro" id="IPR036425">
    <property type="entry name" value="MoaB/Mog-like_dom_sf"/>
</dbReference>